<protein>
    <submittedName>
        <fullName evidence="1">Uncharacterized protein</fullName>
    </submittedName>
</protein>
<accession>A0A645G727</accession>
<sequence length="47" mass="4963">MITRKHSNKVLFTLLGAAISSFGIYNVHAQSNLAEGGSVGLALLAYQ</sequence>
<comment type="caution">
    <text evidence="1">The sequence shown here is derived from an EMBL/GenBank/DDBJ whole genome shotgun (WGS) entry which is preliminary data.</text>
</comment>
<dbReference type="EMBL" id="VSSQ01067350">
    <property type="protein sequence ID" value="MPN19743.1"/>
    <property type="molecule type" value="Genomic_DNA"/>
</dbReference>
<reference evidence="1" key="1">
    <citation type="submission" date="2019-08" db="EMBL/GenBank/DDBJ databases">
        <authorList>
            <person name="Kucharzyk K."/>
            <person name="Murdoch R.W."/>
            <person name="Higgins S."/>
            <person name="Loffler F."/>
        </authorList>
    </citation>
    <scope>NUCLEOTIDE SEQUENCE</scope>
</reference>
<proteinExistence type="predicted"/>
<name>A0A645G727_9ZZZZ</name>
<dbReference type="AlphaFoldDB" id="A0A645G727"/>
<evidence type="ECO:0000313" key="1">
    <source>
        <dbReference type="EMBL" id="MPN19743.1"/>
    </source>
</evidence>
<gene>
    <name evidence="1" type="ORF">SDC9_167115</name>
</gene>
<organism evidence="1">
    <name type="scientific">bioreactor metagenome</name>
    <dbReference type="NCBI Taxonomy" id="1076179"/>
    <lineage>
        <taxon>unclassified sequences</taxon>
        <taxon>metagenomes</taxon>
        <taxon>ecological metagenomes</taxon>
    </lineage>
</organism>